<dbReference type="AlphaFoldDB" id="A0A2R5FYP2"/>
<sequence length="84" mass="9702">MLKTFRAWLKGSRLEWIDDVPTLGEQQIPVHVTLLENESVIDKQTRGQRMAEILEKLAGSQAFTDVDPVIWQQETRQDRSLPGR</sequence>
<keyword evidence="2" id="KW-1185">Reference proteome</keyword>
<dbReference type="RefSeq" id="WP_109010790.1">
    <property type="nucleotide sequence ID" value="NZ_BDUD01000001.1"/>
</dbReference>
<reference evidence="1 2" key="1">
    <citation type="submission" date="2017-06" db="EMBL/GenBank/DDBJ databases">
        <title>Genome sequencing of cyanobaciteial culture collection at National Institute for Environmental Studies (NIES).</title>
        <authorList>
            <person name="Hirose Y."/>
            <person name="Shimura Y."/>
            <person name="Fujisawa T."/>
            <person name="Nakamura Y."/>
            <person name="Kawachi M."/>
        </authorList>
    </citation>
    <scope>NUCLEOTIDE SEQUENCE [LARGE SCALE GENOMIC DNA]</scope>
    <source>
        <strain evidence="1 2">NIES-4072</strain>
    </source>
</reference>
<evidence type="ECO:0000313" key="2">
    <source>
        <dbReference type="Proteomes" id="UP000245124"/>
    </source>
</evidence>
<protein>
    <submittedName>
        <fullName evidence="1">Uncharacterized protein</fullName>
    </submittedName>
</protein>
<accession>A0A2R5FYP2</accession>
<name>A0A2R5FYP2_NOSCO</name>
<evidence type="ECO:0000313" key="1">
    <source>
        <dbReference type="EMBL" id="GBG20774.1"/>
    </source>
</evidence>
<dbReference type="OrthoDB" id="462343at2"/>
<proteinExistence type="predicted"/>
<dbReference type="Proteomes" id="UP000245124">
    <property type="component" value="Unassembled WGS sequence"/>
</dbReference>
<comment type="caution">
    <text evidence="1">The sequence shown here is derived from an EMBL/GenBank/DDBJ whole genome shotgun (WGS) entry which is preliminary data.</text>
</comment>
<gene>
    <name evidence="1" type="ORF">NIES4072_44560</name>
</gene>
<dbReference type="EMBL" id="BDUD01000001">
    <property type="protein sequence ID" value="GBG20774.1"/>
    <property type="molecule type" value="Genomic_DNA"/>
</dbReference>
<organism evidence="1 2">
    <name type="scientific">Nostoc commune NIES-4072</name>
    <dbReference type="NCBI Taxonomy" id="2005467"/>
    <lineage>
        <taxon>Bacteria</taxon>
        <taxon>Bacillati</taxon>
        <taxon>Cyanobacteriota</taxon>
        <taxon>Cyanophyceae</taxon>
        <taxon>Nostocales</taxon>
        <taxon>Nostocaceae</taxon>
        <taxon>Nostoc</taxon>
    </lineage>
</organism>